<dbReference type="RefSeq" id="WP_157482033.1">
    <property type="nucleotide sequence ID" value="NZ_WOWP01000013.1"/>
</dbReference>
<gene>
    <name evidence="1" type="ORF">GN157_05135</name>
</gene>
<name>A0A6N8HE30_9FLAO</name>
<protein>
    <submittedName>
        <fullName evidence="1">Uncharacterized protein</fullName>
    </submittedName>
</protein>
<dbReference type="EMBL" id="WOWP01000013">
    <property type="protein sequence ID" value="MUV03088.1"/>
    <property type="molecule type" value="Genomic_DNA"/>
</dbReference>
<accession>A0A6N8HE30</accession>
<reference evidence="1 2" key="1">
    <citation type="submission" date="2019-12" db="EMBL/GenBank/DDBJ databases">
        <authorList>
            <person name="Sun J.-Q."/>
        </authorList>
    </citation>
    <scope>NUCLEOTIDE SEQUENCE [LARGE SCALE GENOMIC DNA]</scope>
    <source>
        <strain evidence="1 2">JCM 17928</strain>
    </source>
</reference>
<dbReference type="Proteomes" id="UP000433945">
    <property type="component" value="Unassembled WGS sequence"/>
</dbReference>
<dbReference type="AlphaFoldDB" id="A0A6N8HE30"/>
<sequence length="79" mass="9532">MDAMEANVKSEVITVKKSFLRKHKKDVFDMDTFLRMGIEKSYLLFYNYRKIYIIDKSEIKRGRVTMYQVGLYSTYFPEI</sequence>
<keyword evidence="2" id="KW-1185">Reference proteome</keyword>
<evidence type="ECO:0000313" key="1">
    <source>
        <dbReference type="EMBL" id="MUV03088.1"/>
    </source>
</evidence>
<comment type="caution">
    <text evidence="1">The sequence shown here is derived from an EMBL/GenBank/DDBJ whole genome shotgun (WGS) entry which is preliminary data.</text>
</comment>
<evidence type="ECO:0000313" key="2">
    <source>
        <dbReference type="Proteomes" id="UP000433945"/>
    </source>
</evidence>
<proteinExistence type="predicted"/>
<dbReference type="OrthoDB" id="1376455at2"/>
<organism evidence="1 2">
    <name type="scientific">Flavobacterium rakeshii</name>
    <dbReference type="NCBI Taxonomy" id="1038845"/>
    <lineage>
        <taxon>Bacteria</taxon>
        <taxon>Pseudomonadati</taxon>
        <taxon>Bacteroidota</taxon>
        <taxon>Flavobacteriia</taxon>
        <taxon>Flavobacteriales</taxon>
        <taxon>Flavobacteriaceae</taxon>
        <taxon>Flavobacterium</taxon>
    </lineage>
</organism>